<feature type="region of interest" description="Disordered" evidence="1">
    <location>
        <begin position="89"/>
        <end position="109"/>
    </location>
</feature>
<feature type="compositionally biased region" description="Basic and acidic residues" evidence="1">
    <location>
        <begin position="284"/>
        <end position="319"/>
    </location>
</feature>
<feature type="region of interest" description="Disordered" evidence="1">
    <location>
        <begin position="176"/>
        <end position="200"/>
    </location>
</feature>
<evidence type="ECO:0000256" key="1">
    <source>
        <dbReference type="SAM" id="MobiDB-lite"/>
    </source>
</evidence>
<accession>A0A7S2WS21</accession>
<feature type="compositionally biased region" description="Polar residues" evidence="1">
    <location>
        <begin position="89"/>
        <end position="101"/>
    </location>
</feature>
<name>A0A7S2WS21_9STRA</name>
<feature type="region of interest" description="Disordered" evidence="1">
    <location>
        <begin position="261"/>
        <end position="319"/>
    </location>
</feature>
<sequence length="416" mass="47399">MYKTSGSTKVEIWSSRQVPIQNVQHEFNPAFKNIPAIVQVHSGRESNAATDAAELTATNAQLRRDLKGRELEEFQHVTKIRLARWNAENSVTAQGQGQQPDRATREMAHSFGSESYARHSVEGKENHRRNYAFSESAYSEMGSFDKSLQLSRHESKQARSNLLKFTQGRRSFRVVSDALPPSPSRYSVRSHGVPRTARGQAKAKKFDIEAMLDVCGDPDTSFQDLETYQTKERIAQHQANVRKKEMAFARLLVRRRRALREHKKNAQHEKDSLCSAHRGSVPSPERDLEQKAEEERRQKSQEESEQRRAKATQKRREKDESLRYISALQHRLEEMTRSKSGVRFPVLCGCSRTTTHIVRGSSSALFSFEPDTSDSNLAVVPSAPWENCANNCIFYKNPHAYAKALADLFRSLQLPL</sequence>
<dbReference type="AlphaFoldDB" id="A0A7S2WS21"/>
<reference evidence="2" key="1">
    <citation type="submission" date="2021-01" db="EMBL/GenBank/DDBJ databases">
        <authorList>
            <person name="Corre E."/>
            <person name="Pelletier E."/>
            <person name="Niang G."/>
            <person name="Scheremetjew M."/>
            <person name="Finn R."/>
            <person name="Kale V."/>
            <person name="Holt S."/>
            <person name="Cochrane G."/>
            <person name="Meng A."/>
            <person name="Brown T."/>
            <person name="Cohen L."/>
        </authorList>
    </citation>
    <scope>NUCLEOTIDE SEQUENCE</scope>
    <source>
        <strain evidence="2">NY070348D</strain>
    </source>
</reference>
<dbReference type="EMBL" id="HBHK01023883">
    <property type="protein sequence ID" value="CAD9702743.1"/>
    <property type="molecule type" value="Transcribed_RNA"/>
</dbReference>
<gene>
    <name evidence="2" type="ORF">QSP1433_LOCUS15020</name>
</gene>
<proteinExistence type="predicted"/>
<organism evidence="2">
    <name type="scientific">Mucochytrium quahogii</name>
    <dbReference type="NCBI Taxonomy" id="96639"/>
    <lineage>
        <taxon>Eukaryota</taxon>
        <taxon>Sar</taxon>
        <taxon>Stramenopiles</taxon>
        <taxon>Bigyra</taxon>
        <taxon>Labyrinthulomycetes</taxon>
        <taxon>Thraustochytrida</taxon>
        <taxon>Thraustochytriidae</taxon>
        <taxon>Mucochytrium</taxon>
    </lineage>
</organism>
<evidence type="ECO:0000313" key="2">
    <source>
        <dbReference type="EMBL" id="CAD9702743.1"/>
    </source>
</evidence>
<protein>
    <submittedName>
        <fullName evidence="2">Uncharacterized protein</fullName>
    </submittedName>
</protein>